<evidence type="ECO:0000256" key="4">
    <source>
        <dbReference type="ARBA" id="ARBA00023186"/>
    </source>
</evidence>
<dbReference type="PANTHER" id="PTHR30111">
    <property type="entry name" value="33 KDA CHAPERONIN"/>
    <property type="match status" value="1"/>
</dbReference>
<dbReference type="InterPro" id="IPR016154">
    <property type="entry name" value="Heat_shock_Hsp33_C"/>
</dbReference>
<accession>A0ABQ0P034</accession>
<keyword evidence="1" id="KW-0963">Cytoplasm</keyword>
<reference evidence="6" key="1">
    <citation type="submission" date="2013-04" db="EMBL/GenBank/DDBJ databases">
        <title>The genome sequencing project of 58 acetic acid bacteria.</title>
        <authorList>
            <person name="Okamoto-Kainuma A."/>
            <person name="Ishikawa M."/>
            <person name="Umino S."/>
            <person name="Koizumi Y."/>
            <person name="Shiwa Y."/>
            <person name="Yoshikawa H."/>
            <person name="Matsutani M."/>
            <person name="Matsushita K."/>
        </authorList>
    </citation>
    <scope>NUCLEOTIDE SEQUENCE</scope>
    <source>
        <strain evidence="6">DSM 15669</strain>
    </source>
</reference>
<keyword evidence="5" id="KW-0676">Redox-active center</keyword>
<sequence length="322" mass="35025">MTFVMTDTSSPAHSSPSTGLTVAHAVQPFYLDRAPVRGRLIRLGPLAQDILSRHDTLPDAVKTLGGEGLALVAAMATALKFSGTLSLQIKGDGPISLFLVDCTDKGELRFMAQMSEKHTGPLPDTAKGLFGDGYFAFTIDQGPNTERHQGITSLEGKTLADMATRYFTDSEQHPCSIHLFARPSEQGWQAGALVLERLAGEGSDAHNDNVAAQATAEEKDVWETACTFAGTLNADELFNPELSAVTLINRLFGTLSVQCAASRPLSFGCRCDKERMRSFLTRFSDEELDEMAQNGVISMNCGFCNTRFDFNRDDLPKEDHHA</sequence>
<dbReference type="EMBL" id="BAQD01000027">
    <property type="protein sequence ID" value="GBQ07411.1"/>
    <property type="molecule type" value="Genomic_DNA"/>
</dbReference>
<evidence type="ECO:0000256" key="2">
    <source>
        <dbReference type="ARBA" id="ARBA00022833"/>
    </source>
</evidence>
<evidence type="ECO:0000256" key="5">
    <source>
        <dbReference type="ARBA" id="ARBA00023284"/>
    </source>
</evidence>
<organism evidence="6 7">
    <name type="scientific">Saccharibacter floricola DSM 15669</name>
    <dbReference type="NCBI Taxonomy" id="1123227"/>
    <lineage>
        <taxon>Bacteria</taxon>
        <taxon>Pseudomonadati</taxon>
        <taxon>Pseudomonadota</taxon>
        <taxon>Alphaproteobacteria</taxon>
        <taxon>Acetobacterales</taxon>
        <taxon>Acetobacteraceae</taxon>
        <taxon>Saccharibacter</taxon>
    </lineage>
</organism>
<evidence type="ECO:0000313" key="6">
    <source>
        <dbReference type="EMBL" id="GBQ07411.1"/>
    </source>
</evidence>
<protein>
    <submittedName>
        <fullName evidence="6">Heat shock protein Hsp33</fullName>
    </submittedName>
</protein>
<gene>
    <name evidence="6" type="ORF">AA15669_1370</name>
</gene>
<dbReference type="InterPro" id="IPR016153">
    <property type="entry name" value="Heat_shock_Hsp33_N"/>
</dbReference>
<keyword evidence="3" id="KW-1015">Disulfide bond</keyword>
<name>A0ABQ0P034_9PROT</name>
<keyword evidence="6" id="KW-0346">Stress response</keyword>
<dbReference type="PIRSF" id="PIRSF005261">
    <property type="entry name" value="Heat_shock_Hsp33"/>
    <property type="match status" value="1"/>
</dbReference>
<comment type="caution">
    <text evidence="6">The sequence shown here is derived from an EMBL/GenBank/DDBJ whole genome shotgun (WGS) entry which is preliminary data.</text>
</comment>
<dbReference type="InterPro" id="IPR000397">
    <property type="entry name" value="Heat_shock_Hsp33"/>
</dbReference>
<keyword evidence="7" id="KW-1185">Reference proteome</keyword>
<dbReference type="SUPFAM" id="SSF118352">
    <property type="entry name" value="HSP33 redox switch-like"/>
    <property type="match status" value="1"/>
</dbReference>
<dbReference type="Gene3D" id="3.55.30.10">
    <property type="entry name" value="Hsp33 domain"/>
    <property type="match status" value="1"/>
</dbReference>
<evidence type="ECO:0000256" key="1">
    <source>
        <dbReference type="ARBA" id="ARBA00022490"/>
    </source>
</evidence>
<evidence type="ECO:0000313" key="7">
    <source>
        <dbReference type="Proteomes" id="UP001062901"/>
    </source>
</evidence>
<keyword evidence="2" id="KW-0862">Zinc</keyword>
<dbReference type="Proteomes" id="UP001062901">
    <property type="component" value="Unassembled WGS sequence"/>
</dbReference>
<dbReference type="SUPFAM" id="SSF64397">
    <property type="entry name" value="Hsp33 domain"/>
    <property type="match status" value="1"/>
</dbReference>
<dbReference type="Gene3D" id="3.90.1280.10">
    <property type="entry name" value="HSP33 redox switch-like"/>
    <property type="match status" value="1"/>
</dbReference>
<dbReference type="PANTHER" id="PTHR30111:SF1">
    <property type="entry name" value="33 KDA CHAPERONIN"/>
    <property type="match status" value="1"/>
</dbReference>
<evidence type="ECO:0000256" key="3">
    <source>
        <dbReference type="ARBA" id="ARBA00023157"/>
    </source>
</evidence>
<proteinExistence type="predicted"/>
<keyword evidence="4" id="KW-0143">Chaperone</keyword>
<dbReference type="Pfam" id="PF01430">
    <property type="entry name" value="HSP33"/>
    <property type="match status" value="1"/>
</dbReference>